<dbReference type="EMBL" id="UINC01020730">
    <property type="protein sequence ID" value="SVA86773.1"/>
    <property type="molecule type" value="Genomic_DNA"/>
</dbReference>
<dbReference type="AlphaFoldDB" id="A0A381ZDD7"/>
<evidence type="ECO:0000313" key="1">
    <source>
        <dbReference type="EMBL" id="SVA86773.1"/>
    </source>
</evidence>
<accession>A0A381ZDD7</accession>
<sequence>MLHYPPHLKTMWKISNLVKYWHAPHCSMGGGDGEVLRGRVRENAKTQRDSQKVVWLKCPKSVHKIESKNI</sequence>
<organism evidence="1">
    <name type="scientific">marine metagenome</name>
    <dbReference type="NCBI Taxonomy" id="408172"/>
    <lineage>
        <taxon>unclassified sequences</taxon>
        <taxon>metagenomes</taxon>
        <taxon>ecological metagenomes</taxon>
    </lineage>
</organism>
<proteinExistence type="predicted"/>
<reference evidence="1" key="1">
    <citation type="submission" date="2018-05" db="EMBL/GenBank/DDBJ databases">
        <authorList>
            <person name="Lanie J.A."/>
            <person name="Ng W.-L."/>
            <person name="Kazmierczak K.M."/>
            <person name="Andrzejewski T.M."/>
            <person name="Davidsen T.M."/>
            <person name="Wayne K.J."/>
            <person name="Tettelin H."/>
            <person name="Glass J.I."/>
            <person name="Rusch D."/>
            <person name="Podicherti R."/>
            <person name="Tsui H.-C.T."/>
            <person name="Winkler M.E."/>
        </authorList>
    </citation>
    <scope>NUCLEOTIDE SEQUENCE</scope>
</reference>
<gene>
    <name evidence="1" type="ORF">METZ01_LOCUS139627</name>
</gene>
<name>A0A381ZDD7_9ZZZZ</name>
<protein>
    <submittedName>
        <fullName evidence="1">Uncharacterized protein</fullName>
    </submittedName>
</protein>